<dbReference type="NCBIfam" id="TIGR02327">
    <property type="entry name" value="int_mem_ywzB"/>
    <property type="match status" value="1"/>
</dbReference>
<keyword evidence="1" id="KW-0472">Membrane</keyword>
<evidence type="ECO:0000313" key="2">
    <source>
        <dbReference type="EMBL" id="OAH54441.1"/>
    </source>
</evidence>
<proteinExistence type="predicted"/>
<dbReference type="EMBL" id="LQWZ01000033">
    <property type="protein sequence ID" value="OAH54441.1"/>
    <property type="molecule type" value="Genomic_DNA"/>
</dbReference>
<dbReference type="STRING" id="29332.AWH48_07520"/>
<keyword evidence="1" id="KW-1133">Transmembrane helix</keyword>
<comment type="caution">
    <text evidence="3">The sequence shown here is derived from an EMBL/GenBank/DDBJ whole genome shotgun (WGS) entry which is preliminary data.</text>
</comment>
<feature type="transmembrane region" description="Helical" evidence="1">
    <location>
        <begin position="6"/>
        <end position="27"/>
    </location>
</feature>
<dbReference type="Proteomes" id="UP000076935">
    <property type="component" value="Unassembled WGS sequence"/>
</dbReference>
<evidence type="ECO:0000313" key="4">
    <source>
        <dbReference type="Proteomes" id="UP000076935"/>
    </source>
</evidence>
<evidence type="ECO:0000256" key="1">
    <source>
        <dbReference type="SAM" id="Phobius"/>
    </source>
</evidence>
<sequence length="78" mass="9106">MLESFGQEALISMIMSLFFIGLSFWALQAIRFEKLLRKNQMARARLLYLLLATTIGSTVSNFFLDYFIWSRQLPLLLP</sequence>
<keyword evidence="1" id="KW-0812">Transmembrane</keyword>
<dbReference type="AlphaFoldDB" id="A0A177KZX0"/>
<dbReference type="EMBL" id="LQWY01000067">
    <property type="protein sequence ID" value="OAH58903.1"/>
    <property type="molecule type" value="Genomic_DNA"/>
</dbReference>
<dbReference type="OrthoDB" id="1651016at2"/>
<evidence type="ECO:0008006" key="6">
    <source>
        <dbReference type="Google" id="ProtNLM"/>
    </source>
</evidence>
<dbReference type="Pfam" id="PF06612">
    <property type="entry name" value="DUF1146"/>
    <property type="match status" value="1"/>
</dbReference>
<dbReference type="Proteomes" id="UP000077271">
    <property type="component" value="Unassembled WGS sequence"/>
</dbReference>
<feature type="transmembrane region" description="Helical" evidence="1">
    <location>
        <begin position="47"/>
        <end position="69"/>
    </location>
</feature>
<organism evidence="3 4">
    <name type="scientific">Domibacillus aminovorans</name>
    <dbReference type="NCBI Taxonomy" id="29332"/>
    <lineage>
        <taxon>Bacteria</taxon>
        <taxon>Bacillati</taxon>
        <taxon>Bacillota</taxon>
        <taxon>Bacilli</taxon>
        <taxon>Bacillales</taxon>
        <taxon>Bacillaceae</taxon>
        <taxon>Domibacillus</taxon>
    </lineage>
</organism>
<evidence type="ECO:0000313" key="5">
    <source>
        <dbReference type="Proteomes" id="UP000077271"/>
    </source>
</evidence>
<evidence type="ECO:0000313" key="3">
    <source>
        <dbReference type="EMBL" id="OAH58903.1"/>
    </source>
</evidence>
<dbReference type="InterPro" id="IPR009526">
    <property type="entry name" value="DUF1146"/>
</dbReference>
<keyword evidence="4" id="KW-1185">Reference proteome</keyword>
<reference evidence="4 5" key="1">
    <citation type="submission" date="2016-01" db="EMBL/GenBank/DDBJ databases">
        <title>Investigation of taxonomic status of Bacillus aminovorans.</title>
        <authorList>
            <person name="Verma A."/>
            <person name="Pal Y."/>
            <person name="Krishnamurthi S."/>
        </authorList>
    </citation>
    <scope>NUCLEOTIDE SEQUENCE [LARGE SCALE GENOMIC DNA]</scope>
    <source>
        <strain evidence="3 4">DSM 1314</strain>
        <strain evidence="2 5">DSM 4337</strain>
    </source>
</reference>
<name>A0A177KZX0_9BACI</name>
<accession>A0A177KZX0</accession>
<protein>
    <recommendedName>
        <fullName evidence="6">DUF1146 domain-containing protein</fullName>
    </recommendedName>
</protein>
<dbReference type="RefSeq" id="WP_018394848.1">
    <property type="nucleotide sequence ID" value="NZ_JBCNAN010000007.1"/>
</dbReference>
<gene>
    <name evidence="2" type="ORF">AWH48_07520</name>
    <name evidence="3" type="ORF">AWH49_04340</name>
</gene>